<dbReference type="PANTHER" id="PTHR33383">
    <property type="entry name" value="MEMBRANE PROTEIN INSERTION EFFICIENCY FACTOR-RELATED"/>
    <property type="match status" value="1"/>
</dbReference>
<dbReference type="KEGG" id="dto:TOL2_C13910"/>
<dbReference type="NCBIfam" id="TIGR00278">
    <property type="entry name" value="membrane protein insertion efficiency factor YidD"/>
    <property type="match status" value="1"/>
</dbReference>
<dbReference type="SMART" id="SM01234">
    <property type="entry name" value="Haemolytic"/>
    <property type="match status" value="1"/>
</dbReference>
<dbReference type="PANTHER" id="PTHR33383:SF1">
    <property type="entry name" value="MEMBRANE PROTEIN INSERTION EFFICIENCY FACTOR-RELATED"/>
    <property type="match status" value="1"/>
</dbReference>
<proteinExistence type="predicted"/>
<name>K0N6E5_DESTT</name>
<dbReference type="STRING" id="651182.TOL2_C13910"/>
<dbReference type="AlphaFoldDB" id="K0N6E5"/>
<dbReference type="Pfam" id="PF01809">
    <property type="entry name" value="YidD"/>
    <property type="match status" value="1"/>
</dbReference>
<reference evidence="1 2" key="1">
    <citation type="journal article" date="2013" name="Environ. Microbiol.">
        <title>Complete genome, catabolic sub-proteomes and key-metabolites of Desulfobacula toluolica Tol2, a marine, aromatic compound-degrading, sulfate-reducing bacterium.</title>
        <authorList>
            <person name="Wohlbrand L."/>
            <person name="Jacob J.H."/>
            <person name="Kube M."/>
            <person name="Mussmann M."/>
            <person name="Jarling R."/>
            <person name="Beck A."/>
            <person name="Amann R."/>
            <person name="Wilkes H."/>
            <person name="Reinhardt R."/>
            <person name="Rabus R."/>
        </authorList>
    </citation>
    <scope>NUCLEOTIDE SEQUENCE [LARGE SCALE GENOMIC DNA]</scope>
    <source>
        <strain evidence="2">DSM 7467 / Tol2</strain>
    </source>
</reference>
<dbReference type="RefSeq" id="WP_014956901.1">
    <property type="nucleotide sequence ID" value="NC_018645.1"/>
</dbReference>
<dbReference type="OrthoDB" id="1034601at2"/>
<sequence>MLLQLFGIRVFNIRTSIAWAFIVLILIPASFAFSMETASLNHVPGLIGFYQVYISPVDGDRCPMVPSCSTYIKNSVKKHGVFMGWIMGMDRLVRCGRDEVKTSSPLWINGKKYIYDPVENNDFWWSNK</sequence>
<evidence type="ECO:0000313" key="1">
    <source>
        <dbReference type="EMBL" id="CCK79554.1"/>
    </source>
</evidence>
<dbReference type="InterPro" id="IPR002696">
    <property type="entry name" value="Membr_insert_effic_factor_YidD"/>
</dbReference>
<dbReference type="EMBL" id="FO203503">
    <property type="protein sequence ID" value="CCK79554.1"/>
    <property type="molecule type" value="Genomic_DNA"/>
</dbReference>
<accession>K0N6E5</accession>
<dbReference type="Proteomes" id="UP000007347">
    <property type="component" value="Chromosome"/>
</dbReference>
<keyword evidence="2" id="KW-1185">Reference proteome</keyword>
<organism evidence="1 2">
    <name type="scientific">Desulfobacula toluolica (strain DSM 7467 / Tol2)</name>
    <dbReference type="NCBI Taxonomy" id="651182"/>
    <lineage>
        <taxon>Bacteria</taxon>
        <taxon>Pseudomonadati</taxon>
        <taxon>Thermodesulfobacteriota</taxon>
        <taxon>Desulfobacteria</taxon>
        <taxon>Desulfobacterales</taxon>
        <taxon>Desulfobacteraceae</taxon>
        <taxon>Desulfobacula</taxon>
    </lineage>
</organism>
<gene>
    <name evidence="1" type="ordered locus">TOL2_C13910</name>
</gene>
<dbReference type="HOGENOM" id="CLU_1956083_0_0_7"/>
<evidence type="ECO:0000313" key="2">
    <source>
        <dbReference type="Proteomes" id="UP000007347"/>
    </source>
</evidence>
<protein>
    <submittedName>
        <fullName evidence="1">Conserved uncharacterized protein, DUF37</fullName>
    </submittedName>
</protein>